<keyword evidence="6" id="KW-0007">Acetylation</keyword>
<keyword evidence="9" id="KW-0804">Transcription</keyword>
<proteinExistence type="predicted"/>
<feature type="region of interest" description="Disordered" evidence="11">
    <location>
        <begin position="145"/>
        <end position="441"/>
    </location>
</feature>
<sequence length="849" mass="89804">MGLGEVSSWFKVGVAPDGCWFCPENLWKPAAPDAFPKLPAPPGPSIMPCWCCLGELSTPKAEDEGNPMDPMVMKRPQLFAVGNSPHAQSQPSSPYPGQSYGPSGPQRFPMAMQTRTPGSMAGMQYPQQQMPSQYGPQGVTGYCQQPYYNQQPQPQHLPPQTQYLSQAQQRYQTQQEMSQEGYGTRSQPPVTQNKPNHEELTLIQQERPSSLPVEVLATEDASFGLKDLSGSIDDLPTGTEATLSSAVSASGSTSSQGEQSNPAQSPFSPHASPHLSSIPGGPSPSPVGSPAGSNQSRSGPISPASIPGSQMPSQTPGTQSESSSHPALSQSPMPQDRGFMTSIQRNPQLSQYASQQTGPSMSPHPSPGGQMHSGIGSFPQSNSSGTYGAQMSQYGPQGNYSRQSTYSGVTNASYSGPGPGMGINASNQMHGQGPGQPCGTIPLGRMPSTVMQSRPFPGNMSSMTPSSPGMAQQGGPGMGPPMPTVNRKAQEAAAAVMQAAANSAQSRPPYIRSPAYPSQSGAGGRPMFSSQHPNYGNAQGPMMHQPDQYGQGSFPVINQSGIMGSSSPYTQPMNSNSSLMNPQAPPYSIPPNMVNSSTAPMGLADLMTQAESKLPVPLKPDGKEEGPPQPESKKDSYSSQGISQPPTPGNLPVPSPMSPSSASISSFHGDESDSIGSPGWPKTPSSPKSSSSNTTGEKITKMYELGTEPERKVWVDRYLNFMEERGTPVAGLPAVGKKPLDLFRLYICVKEIGGLAQVNKNKKWRELATNLNVGTSSSAASSLKKQYIQYLFAFECKIERGEEPPPEVFSTGDTKKQAKIQPPSPEGSCQKTQEGKLKTKAGVSNLGNF</sequence>
<dbReference type="SUPFAM" id="SSF46774">
    <property type="entry name" value="ARID-like"/>
    <property type="match status" value="1"/>
</dbReference>
<feature type="compositionally biased region" description="Low complexity" evidence="11">
    <location>
        <begin position="358"/>
        <end position="369"/>
    </location>
</feature>
<keyword evidence="3" id="KW-0597">Phosphoprotein</keyword>
<feature type="region of interest" description="Disordered" evidence="11">
    <location>
        <begin position="803"/>
        <end position="849"/>
    </location>
</feature>
<dbReference type="AlphaFoldDB" id="A0A6I9Y6C7"/>
<feature type="compositionally biased region" description="Low complexity" evidence="11">
    <location>
        <begin position="676"/>
        <end position="696"/>
    </location>
</feature>
<gene>
    <name evidence="14" type="primary">LOC106547816</name>
</gene>
<dbReference type="GO" id="GO:0007399">
    <property type="term" value="P:nervous system development"/>
    <property type="evidence" value="ECO:0007669"/>
    <property type="project" value="UniProtKB-KW"/>
</dbReference>
<feature type="compositionally biased region" description="Polar residues" evidence="11">
    <location>
        <begin position="184"/>
        <end position="194"/>
    </location>
</feature>
<dbReference type="GO" id="GO:0035060">
    <property type="term" value="C:brahma complex"/>
    <property type="evidence" value="ECO:0007669"/>
    <property type="project" value="InterPro"/>
</dbReference>
<evidence type="ECO:0000313" key="13">
    <source>
        <dbReference type="Proteomes" id="UP000504617"/>
    </source>
</evidence>
<dbReference type="Gene3D" id="1.10.150.60">
    <property type="entry name" value="ARID DNA-binding domain"/>
    <property type="match status" value="1"/>
</dbReference>
<dbReference type="PANTHER" id="PTHR12656:SF11">
    <property type="entry name" value="AT-RICH INTERACTIVE DOMAIN-CONTAINING PROTEIN 1B"/>
    <property type="match status" value="1"/>
</dbReference>
<dbReference type="InterPro" id="IPR001606">
    <property type="entry name" value="ARID_dom"/>
</dbReference>
<feature type="region of interest" description="Disordered" evidence="11">
    <location>
        <begin position="82"/>
        <end position="108"/>
    </location>
</feature>
<dbReference type="RefSeq" id="XP_013920553.1">
    <property type="nucleotide sequence ID" value="XM_014065078.1"/>
</dbReference>
<evidence type="ECO:0000256" key="2">
    <source>
        <dbReference type="ARBA" id="ARBA00022481"/>
    </source>
</evidence>
<dbReference type="GO" id="GO:0006338">
    <property type="term" value="P:chromatin remodeling"/>
    <property type="evidence" value="ECO:0007669"/>
    <property type="project" value="InterPro"/>
</dbReference>
<feature type="compositionally biased region" description="Polar residues" evidence="11">
    <location>
        <begin position="378"/>
        <end position="414"/>
    </location>
</feature>
<accession>A0A6I9Y6C7</accession>
<dbReference type="InterPro" id="IPR021906">
    <property type="entry name" value="BAF250/Osa"/>
</dbReference>
<dbReference type="GO" id="GO:0006357">
    <property type="term" value="P:regulation of transcription by RNA polymerase II"/>
    <property type="evidence" value="ECO:0007669"/>
    <property type="project" value="TreeGrafter"/>
</dbReference>
<dbReference type="SMART" id="SM00501">
    <property type="entry name" value="BRIGHT"/>
    <property type="match status" value="1"/>
</dbReference>
<dbReference type="GO" id="GO:0071565">
    <property type="term" value="C:nBAF complex"/>
    <property type="evidence" value="ECO:0007669"/>
    <property type="project" value="TreeGrafter"/>
</dbReference>
<evidence type="ECO:0000256" key="5">
    <source>
        <dbReference type="ARBA" id="ARBA00022902"/>
    </source>
</evidence>
<dbReference type="GeneID" id="106547816"/>
<name>A0A6I9Y6C7_9SAUR</name>
<dbReference type="PROSITE" id="PS51011">
    <property type="entry name" value="ARID"/>
    <property type="match status" value="1"/>
</dbReference>
<keyword evidence="7" id="KW-0805">Transcription regulation</keyword>
<keyword evidence="4" id="KW-0156">Chromatin regulator</keyword>
<keyword evidence="13" id="KW-1185">Reference proteome</keyword>
<feature type="compositionally biased region" description="Polar residues" evidence="11">
    <location>
        <begin position="164"/>
        <end position="178"/>
    </location>
</feature>
<evidence type="ECO:0000256" key="7">
    <source>
        <dbReference type="ARBA" id="ARBA00023015"/>
    </source>
</evidence>
<feature type="compositionally biased region" description="Polar residues" evidence="11">
    <location>
        <begin position="528"/>
        <end position="537"/>
    </location>
</feature>
<feature type="domain" description="ARID" evidence="12">
    <location>
        <begin position="708"/>
        <end position="799"/>
    </location>
</feature>
<dbReference type="Pfam" id="PF01388">
    <property type="entry name" value="ARID"/>
    <property type="match status" value="1"/>
</dbReference>
<feature type="compositionally biased region" description="Polar residues" evidence="11">
    <location>
        <begin position="341"/>
        <end position="357"/>
    </location>
</feature>
<feature type="compositionally biased region" description="Pro residues" evidence="11">
    <location>
        <begin position="645"/>
        <end position="657"/>
    </location>
</feature>
<evidence type="ECO:0000256" key="3">
    <source>
        <dbReference type="ARBA" id="ARBA00022553"/>
    </source>
</evidence>
<evidence type="ECO:0000256" key="10">
    <source>
        <dbReference type="ARBA" id="ARBA00023242"/>
    </source>
</evidence>
<evidence type="ECO:0000313" key="14">
    <source>
        <dbReference type="RefSeq" id="XP_013920553.1"/>
    </source>
</evidence>
<dbReference type="GO" id="GO:0005654">
    <property type="term" value="C:nucleoplasm"/>
    <property type="evidence" value="ECO:0007669"/>
    <property type="project" value="TreeGrafter"/>
</dbReference>
<feature type="compositionally biased region" description="Polar residues" evidence="11">
    <location>
        <begin position="548"/>
        <end position="581"/>
    </location>
</feature>
<dbReference type="Proteomes" id="UP000504617">
    <property type="component" value="Unplaced"/>
</dbReference>
<dbReference type="InterPro" id="IPR036431">
    <property type="entry name" value="ARID_dom_sf"/>
</dbReference>
<evidence type="ECO:0000256" key="9">
    <source>
        <dbReference type="ARBA" id="ARBA00023163"/>
    </source>
</evidence>
<dbReference type="SMART" id="SM01014">
    <property type="entry name" value="ARID"/>
    <property type="match status" value="1"/>
</dbReference>
<evidence type="ECO:0000259" key="12">
    <source>
        <dbReference type="PROSITE" id="PS51011"/>
    </source>
</evidence>
<dbReference type="OrthoDB" id="8709537at2759"/>
<keyword evidence="2" id="KW-0488">Methylation</keyword>
<feature type="compositionally biased region" description="Low complexity" evidence="11">
    <location>
        <begin position="88"/>
        <end position="106"/>
    </location>
</feature>
<dbReference type="KEGG" id="tsr:106547816"/>
<feature type="compositionally biased region" description="Low complexity" evidence="11">
    <location>
        <begin position="244"/>
        <end position="260"/>
    </location>
</feature>
<evidence type="ECO:0000256" key="4">
    <source>
        <dbReference type="ARBA" id="ARBA00022853"/>
    </source>
</evidence>
<dbReference type="GO" id="GO:0045893">
    <property type="term" value="P:positive regulation of DNA-templated transcription"/>
    <property type="evidence" value="ECO:0007669"/>
    <property type="project" value="TreeGrafter"/>
</dbReference>
<evidence type="ECO:0000256" key="8">
    <source>
        <dbReference type="ARBA" id="ARBA00023125"/>
    </source>
</evidence>
<feature type="region of interest" description="Disordered" evidence="11">
    <location>
        <begin position="461"/>
        <end position="703"/>
    </location>
</feature>
<keyword evidence="5" id="KW-0524">Neurogenesis</keyword>
<dbReference type="GO" id="GO:0031491">
    <property type="term" value="F:nucleosome binding"/>
    <property type="evidence" value="ECO:0007669"/>
    <property type="project" value="TreeGrafter"/>
</dbReference>
<organism evidence="13 14">
    <name type="scientific">Thamnophis sirtalis</name>
    <dbReference type="NCBI Taxonomy" id="35019"/>
    <lineage>
        <taxon>Eukaryota</taxon>
        <taxon>Metazoa</taxon>
        <taxon>Chordata</taxon>
        <taxon>Craniata</taxon>
        <taxon>Vertebrata</taxon>
        <taxon>Euteleostomi</taxon>
        <taxon>Lepidosauria</taxon>
        <taxon>Squamata</taxon>
        <taxon>Bifurcata</taxon>
        <taxon>Unidentata</taxon>
        <taxon>Episquamata</taxon>
        <taxon>Toxicofera</taxon>
        <taxon>Serpentes</taxon>
        <taxon>Colubroidea</taxon>
        <taxon>Colubridae</taxon>
        <taxon>Natricinae</taxon>
        <taxon>Thamnophis</taxon>
    </lineage>
</organism>
<feature type="compositionally biased region" description="Polar residues" evidence="11">
    <location>
        <begin position="310"/>
        <end position="333"/>
    </location>
</feature>
<evidence type="ECO:0000256" key="6">
    <source>
        <dbReference type="ARBA" id="ARBA00022990"/>
    </source>
</evidence>
<feature type="compositionally biased region" description="Low complexity" evidence="11">
    <location>
        <begin position="491"/>
        <end position="505"/>
    </location>
</feature>
<dbReference type="PANTHER" id="PTHR12656">
    <property type="entry name" value="BRG-1 ASSOCIATED FACTOR 250 BAF250"/>
    <property type="match status" value="1"/>
</dbReference>
<feature type="compositionally biased region" description="Low complexity" evidence="11">
    <location>
        <begin position="145"/>
        <end position="163"/>
    </location>
</feature>
<dbReference type="CDD" id="cd16877">
    <property type="entry name" value="ARID_ARID1B"/>
    <property type="match status" value="1"/>
</dbReference>
<comment type="subcellular location">
    <subcellularLocation>
        <location evidence="1">Nucleus</location>
    </subcellularLocation>
</comment>
<protein>
    <submittedName>
        <fullName evidence="14">AT-rich interactive domain-containing protein 1B-like</fullName>
    </submittedName>
</protein>
<evidence type="ECO:0000256" key="1">
    <source>
        <dbReference type="ARBA" id="ARBA00004123"/>
    </source>
</evidence>
<reference evidence="14" key="1">
    <citation type="submission" date="2025-08" db="UniProtKB">
        <authorList>
            <consortium name="RefSeq"/>
        </authorList>
    </citation>
    <scope>IDENTIFICATION</scope>
</reference>
<feature type="compositionally biased region" description="Basic and acidic residues" evidence="11">
    <location>
        <begin position="620"/>
        <end position="636"/>
    </location>
</feature>
<dbReference type="GO" id="GO:0003677">
    <property type="term" value="F:DNA binding"/>
    <property type="evidence" value="ECO:0007669"/>
    <property type="project" value="UniProtKB-KW"/>
</dbReference>
<dbReference type="InterPro" id="IPR038040">
    <property type="entry name" value="ARID_ARID1B"/>
</dbReference>
<feature type="compositionally biased region" description="Low complexity" evidence="11">
    <location>
        <begin position="288"/>
        <end position="309"/>
    </location>
</feature>
<keyword evidence="10" id="KW-0539">Nucleus</keyword>
<dbReference type="FunFam" id="1.10.150.60:FF:000002">
    <property type="entry name" value="AT-rich interactive domain-containing protein 1B"/>
    <property type="match status" value="1"/>
</dbReference>
<keyword evidence="8" id="KW-0238">DNA-binding</keyword>
<evidence type="ECO:0000256" key="11">
    <source>
        <dbReference type="SAM" id="MobiDB-lite"/>
    </source>
</evidence>
<dbReference type="GO" id="GO:0016514">
    <property type="term" value="C:SWI/SNF complex"/>
    <property type="evidence" value="ECO:0007669"/>
    <property type="project" value="InterPro"/>
</dbReference>